<comment type="caution">
    <text evidence="1">The sequence shown here is derived from an EMBL/GenBank/DDBJ whole genome shotgun (WGS) entry which is preliminary data.</text>
</comment>
<evidence type="ECO:0000313" key="1">
    <source>
        <dbReference type="EMBL" id="TDD13976.1"/>
    </source>
</evidence>
<dbReference type="OrthoDB" id="4311033at2"/>
<gene>
    <name evidence="1" type="ORF">E1218_33705</name>
</gene>
<sequence>MSARTQLNAVGCGDLPMGRVVDDLRALARAEVRRGTLDGITIVVAAGLAVKDLVVATLVARNAGLIG</sequence>
<evidence type="ECO:0000313" key="2">
    <source>
        <dbReference type="Proteomes" id="UP000295172"/>
    </source>
</evidence>
<keyword evidence="2" id="KW-1185">Reference proteome</keyword>
<dbReference type="EMBL" id="SMKR01000246">
    <property type="protein sequence ID" value="TDD13976.1"/>
    <property type="molecule type" value="Genomic_DNA"/>
</dbReference>
<protein>
    <recommendedName>
        <fullName evidence="3">Ornithine cyclodeaminase family protein</fullName>
    </recommendedName>
</protein>
<name>A0A4V2YD43_9ACTN</name>
<evidence type="ECO:0008006" key="3">
    <source>
        <dbReference type="Google" id="ProtNLM"/>
    </source>
</evidence>
<reference evidence="1 2" key="1">
    <citation type="submission" date="2019-02" db="EMBL/GenBank/DDBJ databases">
        <title>Draft genome sequences of novel Actinobacteria.</title>
        <authorList>
            <person name="Sahin N."/>
            <person name="Ay H."/>
            <person name="Saygin H."/>
        </authorList>
    </citation>
    <scope>NUCLEOTIDE SEQUENCE [LARGE SCALE GENOMIC DNA]</scope>
    <source>
        <strain evidence="1 2">16K104</strain>
    </source>
</reference>
<dbReference type="AlphaFoldDB" id="A0A4V2YD43"/>
<proteinExistence type="predicted"/>
<accession>A0A4V2YD43</accession>
<organism evidence="1 2">
    <name type="scientific">Kribbella turkmenica</name>
    <dbReference type="NCBI Taxonomy" id="2530375"/>
    <lineage>
        <taxon>Bacteria</taxon>
        <taxon>Bacillati</taxon>
        <taxon>Actinomycetota</taxon>
        <taxon>Actinomycetes</taxon>
        <taxon>Propionibacteriales</taxon>
        <taxon>Kribbellaceae</taxon>
        <taxon>Kribbella</taxon>
    </lineage>
</organism>
<dbReference type="Proteomes" id="UP000295172">
    <property type="component" value="Unassembled WGS sequence"/>
</dbReference>